<dbReference type="EMBL" id="NPDN01000016">
    <property type="protein sequence ID" value="PJZ23908.1"/>
    <property type="molecule type" value="Genomic_DNA"/>
</dbReference>
<organism evidence="1 2">
    <name type="scientific">Leptospira hartskeerlii</name>
    <dbReference type="NCBI Taxonomy" id="2023177"/>
    <lineage>
        <taxon>Bacteria</taxon>
        <taxon>Pseudomonadati</taxon>
        <taxon>Spirochaetota</taxon>
        <taxon>Spirochaetia</taxon>
        <taxon>Leptospirales</taxon>
        <taxon>Leptospiraceae</taxon>
        <taxon>Leptospira</taxon>
    </lineage>
</organism>
<reference evidence="1 2" key="1">
    <citation type="submission" date="2017-07" db="EMBL/GenBank/DDBJ databases">
        <title>Leptospira spp. isolated from tropical soils.</title>
        <authorList>
            <person name="Thibeaux R."/>
            <person name="Iraola G."/>
            <person name="Ferres I."/>
            <person name="Bierque E."/>
            <person name="Girault D."/>
            <person name="Soupe-Gilbert M.-E."/>
            <person name="Picardeau M."/>
            <person name="Goarant C."/>
        </authorList>
    </citation>
    <scope>NUCLEOTIDE SEQUENCE [LARGE SCALE GENOMIC DNA]</scope>
    <source>
        <strain evidence="1 2">MCA1-C-A1</strain>
    </source>
</reference>
<dbReference type="RefSeq" id="WP_100708296.1">
    <property type="nucleotide sequence ID" value="NZ_NPDL01000001.1"/>
</dbReference>
<sequence>METENYKFDPPEFYKKLGAQDEICYLTGRELSPDNARAEHLKPLRLGGRHEYQNICIVLGPLSKLKRYHTEKEIVEIAFDIVKHKGKEYGFAARRKTS</sequence>
<gene>
    <name evidence="1" type="ORF">CH357_18735</name>
</gene>
<evidence type="ECO:0000313" key="1">
    <source>
        <dbReference type="EMBL" id="PJZ23908.1"/>
    </source>
</evidence>
<dbReference type="Proteomes" id="UP000232196">
    <property type="component" value="Unassembled WGS sequence"/>
</dbReference>
<evidence type="ECO:0000313" key="2">
    <source>
        <dbReference type="Proteomes" id="UP000232196"/>
    </source>
</evidence>
<accession>A0A2M9X882</accession>
<evidence type="ECO:0008006" key="3">
    <source>
        <dbReference type="Google" id="ProtNLM"/>
    </source>
</evidence>
<protein>
    <recommendedName>
        <fullName evidence="3">HNH endonuclease</fullName>
    </recommendedName>
</protein>
<keyword evidence="2" id="KW-1185">Reference proteome</keyword>
<dbReference type="AlphaFoldDB" id="A0A2M9X882"/>
<dbReference type="Gene3D" id="1.10.30.50">
    <property type="match status" value="1"/>
</dbReference>
<proteinExistence type="predicted"/>
<comment type="caution">
    <text evidence="1">The sequence shown here is derived from an EMBL/GenBank/DDBJ whole genome shotgun (WGS) entry which is preliminary data.</text>
</comment>
<dbReference type="OrthoDB" id="336037at2"/>
<name>A0A2M9X882_9LEPT</name>